<dbReference type="CDD" id="cd00298">
    <property type="entry name" value="ACD_sHsps_p23-like"/>
    <property type="match status" value="1"/>
</dbReference>
<comment type="caution">
    <text evidence="4">The sequence shown here is derived from an EMBL/GenBank/DDBJ whole genome shotgun (WGS) entry which is preliminary data.</text>
</comment>
<evidence type="ECO:0000313" key="4">
    <source>
        <dbReference type="EMBL" id="MED3564195.1"/>
    </source>
</evidence>
<proteinExistence type="inferred from homology"/>
<dbReference type="Proteomes" id="UP001330749">
    <property type="component" value="Unassembled WGS sequence"/>
</dbReference>
<keyword evidence="5" id="KW-1185">Reference proteome</keyword>
<dbReference type="SUPFAM" id="SSF49764">
    <property type="entry name" value="HSP20-like chaperones"/>
    <property type="match status" value="1"/>
</dbReference>
<protein>
    <submittedName>
        <fullName evidence="4">Hsp20/alpha crystallin family protein</fullName>
    </submittedName>
</protein>
<evidence type="ECO:0000313" key="5">
    <source>
        <dbReference type="Proteomes" id="UP001330749"/>
    </source>
</evidence>
<name>A0ABU6NDA6_9BACI</name>
<comment type="similarity">
    <text evidence="1 2">Belongs to the small heat shock protein (HSP20) family.</text>
</comment>
<dbReference type="Pfam" id="PF00011">
    <property type="entry name" value="HSP20"/>
    <property type="match status" value="1"/>
</dbReference>
<evidence type="ECO:0000256" key="2">
    <source>
        <dbReference type="RuleBase" id="RU003616"/>
    </source>
</evidence>
<organism evidence="4 5">
    <name type="scientific">Bacillus xiapuensis</name>
    <dbReference type="NCBI Taxonomy" id="2014075"/>
    <lineage>
        <taxon>Bacteria</taxon>
        <taxon>Bacillati</taxon>
        <taxon>Bacillota</taxon>
        <taxon>Bacilli</taxon>
        <taxon>Bacillales</taxon>
        <taxon>Bacillaceae</taxon>
        <taxon>Bacillus</taxon>
    </lineage>
</organism>
<sequence length="129" mass="15243">MNRKKNDHCYDLDQMEKWLENYFLDPLTSYCDMTQFRIDLYETEKDWIVEAVLDDYKAANLSVKVEDMKLIITALKHPSASNERKERTIDFPFPIKNQKVCASFENGILEIFISKIEKGRGNNRFITLP</sequence>
<dbReference type="InterPro" id="IPR002068">
    <property type="entry name" value="A-crystallin/Hsp20_dom"/>
</dbReference>
<accession>A0ABU6NDA6</accession>
<reference evidence="4 5" key="1">
    <citation type="submission" date="2023-03" db="EMBL/GenBank/DDBJ databases">
        <title>Bacillus Genome Sequencing.</title>
        <authorList>
            <person name="Dunlap C."/>
        </authorList>
    </citation>
    <scope>NUCLEOTIDE SEQUENCE [LARGE SCALE GENOMIC DNA]</scope>
    <source>
        <strain evidence="4 5">B-14544</strain>
    </source>
</reference>
<feature type="domain" description="SHSP" evidence="3">
    <location>
        <begin position="29"/>
        <end position="129"/>
    </location>
</feature>
<dbReference type="EMBL" id="JARMQG010000283">
    <property type="protein sequence ID" value="MED3564195.1"/>
    <property type="molecule type" value="Genomic_DNA"/>
</dbReference>
<dbReference type="Gene3D" id="2.60.40.790">
    <property type="match status" value="1"/>
</dbReference>
<dbReference type="InterPro" id="IPR008978">
    <property type="entry name" value="HSP20-like_chaperone"/>
</dbReference>
<evidence type="ECO:0000259" key="3">
    <source>
        <dbReference type="PROSITE" id="PS01031"/>
    </source>
</evidence>
<dbReference type="RefSeq" id="WP_327969314.1">
    <property type="nucleotide sequence ID" value="NZ_JARMQG010000283.1"/>
</dbReference>
<dbReference type="PROSITE" id="PS01031">
    <property type="entry name" value="SHSP"/>
    <property type="match status" value="1"/>
</dbReference>
<evidence type="ECO:0000256" key="1">
    <source>
        <dbReference type="PROSITE-ProRule" id="PRU00285"/>
    </source>
</evidence>
<gene>
    <name evidence="4" type="ORF">P4447_17385</name>
</gene>